<gene>
    <name evidence="6" type="ORF">PBRA_005293</name>
    <name evidence="7" type="ORF">PLBR_LOCUS2567</name>
</gene>
<feature type="repeat" description="ANK" evidence="3">
    <location>
        <begin position="406"/>
        <end position="428"/>
    </location>
</feature>
<dbReference type="CDD" id="cd00821">
    <property type="entry name" value="PH"/>
    <property type="match status" value="1"/>
</dbReference>
<dbReference type="PANTHER" id="PTHR24193:SF121">
    <property type="entry name" value="ADA2A-CONTAINING COMPLEX COMPONENT 3, ISOFORM D"/>
    <property type="match status" value="1"/>
</dbReference>
<dbReference type="SMART" id="SM00233">
    <property type="entry name" value="PH"/>
    <property type="match status" value="3"/>
</dbReference>
<keyword evidence="7" id="KW-0496">Mitochondrion</keyword>
<evidence type="ECO:0000313" key="8">
    <source>
        <dbReference type="Proteomes" id="UP000039324"/>
    </source>
</evidence>
<sequence>MMGDVAVEGMLWIYTPRRQSWTYTYGCLHDATLYEFRNRTRRRALRPLASTDLTDEMSVEMRKPLLYIDVGRFGCLSCPGQHLIYPLVLRSPTLQESIVVAAASADSQMRWFSAIQSAIETPKQRGQGFLLKLGGRLYTRWQRRYFRIRDGRLEYYYSGLHEPPVKSFPLDGGRVMVSNVRLAQRPFVFGFQTKDGSVAVLCASDGETRRRWISSIRLAILRSNRRLSAHDGPARKFHQQRLVEKYRQSGQALALSGSLQMKISDCETINVICYLFSSVLAVLDETSIIETDVPRLSLPLTEAYLYRDREDCSDNAFSITAAGAEVVLLAKSPAEKDMWVSNMILSIQQCMLQYYPERCQAMGWTHAILRGTIHSYALLDDTESLLAHVAGHEGSTASGIDARDSMGLTALHIASHEGLHDIVRVLIEECGASPLSRNADYQTPLHLACSMGHVEVVEILCRHLDGPGISATNGSNRSSLWCALWSDTARAAECVRLLVEHGADVNAIEPASGMTLLQEAVIREEEAAVDLLLEIGASTSVVSMASKTAVEYATVLGSLQIVTTLSKQDAARQSAHANGNDHAGAIEPPSRDM</sequence>
<protein>
    <recommendedName>
        <fullName evidence="5">PH domain-containing protein</fullName>
    </recommendedName>
</protein>
<dbReference type="AlphaFoldDB" id="A0A0G4IND4"/>
<geneLocation type="mitochondrion" evidence="7"/>
<feature type="domain" description="PH" evidence="5">
    <location>
        <begin position="123"/>
        <end position="221"/>
    </location>
</feature>
<accession>A0A0G4IND4</accession>
<dbReference type="SMART" id="SM00248">
    <property type="entry name" value="ANK"/>
    <property type="match status" value="4"/>
</dbReference>
<dbReference type="Proteomes" id="UP000290189">
    <property type="component" value="Unassembled WGS sequence"/>
</dbReference>
<keyword evidence="2 3" id="KW-0040">ANK repeat</keyword>
<dbReference type="PROSITE" id="PS50088">
    <property type="entry name" value="ANK_REPEAT"/>
    <property type="match status" value="2"/>
</dbReference>
<dbReference type="PRINTS" id="PR01415">
    <property type="entry name" value="ANKYRIN"/>
</dbReference>
<reference evidence="7 9" key="2">
    <citation type="submission" date="2018-03" db="EMBL/GenBank/DDBJ databases">
        <authorList>
            <person name="Fogelqvist J."/>
        </authorList>
    </citation>
    <scope>NUCLEOTIDE SEQUENCE [LARGE SCALE GENOMIC DNA]</scope>
</reference>
<dbReference type="Proteomes" id="UP000039324">
    <property type="component" value="Unassembled WGS sequence"/>
</dbReference>
<dbReference type="InterPro" id="IPR050663">
    <property type="entry name" value="Ankyrin-SOCS_Box"/>
</dbReference>
<dbReference type="GO" id="GO:0005634">
    <property type="term" value="C:nucleus"/>
    <property type="evidence" value="ECO:0007669"/>
    <property type="project" value="TreeGrafter"/>
</dbReference>
<dbReference type="PROSITE" id="PS50297">
    <property type="entry name" value="ANK_REP_REGION"/>
    <property type="match status" value="2"/>
</dbReference>
<dbReference type="EMBL" id="CDSF01000076">
    <property type="protein sequence ID" value="CEO96689.1"/>
    <property type="molecule type" value="Genomic_DNA"/>
</dbReference>
<dbReference type="PANTHER" id="PTHR24193">
    <property type="entry name" value="ANKYRIN REPEAT PROTEIN"/>
    <property type="match status" value="1"/>
</dbReference>
<evidence type="ECO:0000256" key="1">
    <source>
        <dbReference type="ARBA" id="ARBA00022737"/>
    </source>
</evidence>
<reference evidence="6 8" key="1">
    <citation type="submission" date="2015-02" db="EMBL/GenBank/DDBJ databases">
        <authorList>
            <person name="Chooi Y.-H."/>
        </authorList>
    </citation>
    <scope>NUCLEOTIDE SEQUENCE [LARGE SCALE GENOMIC DNA]</scope>
    <source>
        <strain evidence="6">E3</strain>
    </source>
</reference>
<keyword evidence="8" id="KW-1185">Reference proteome</keyword>
<dbReference type="Gene3D" id="2.30.29.30">
    <property type="entry name" value="Pleckstrin-homology domain (PH domain)/Phosphotyrosine-binding domain (PTB)"/>
    <property type="match status" value="3"/>
</dbReference>
<evidence type="ECO:0000256" key="4">
    <source>
        <dbReference type="SAM" id="MobiDB-lite"/>
    </source>
</evidence>
<evidence type="ECO:0000256" key="2">
    <source>
        <dbReference type="ARBA" id="ARBA00023043"/>
    </source>
</evidence>
<proteinExistence type="predicted"/>
<dbReference type="PROSITE" id="PS50003">
    <property type="entry name" value="PH_DOMAIN"/>
    <property type="match status" value="3"/>
</dbReference>
<keyword evidence="1" id="KW-0677">Repeat</keyword>
<dbReference type="InterPro" id="IPR002110">
    <property type="entry name" value="Ankyrin_rpt"/>
</dbReference>
<dbReference type="SUPFAM" id="SSF50729">
    <property type="entry name" value="PH domain-like"/>
    <property type="match status" value="3"/>
</dbReference>
<feature type="repeat" description="ANK" evidence="3">
    <location>
        <begin position="440"/>
        <end position="460"/>
    </location>
</feature>
<feature type="domain" description="PH" evidence="5">
    <location>
        <begin position="252"/>
        <end position="348"/>
    </location>
</feature>
<organism evidence="6 8">
    <name type="scientific">Plasmodiophora brassicae</name>
    <name type="common">Clubroot disease agent</name>
    <dbReference type="NCBI Taxonomy" id="37360"/>
    <lineage>
        <taxon>Eukaryota</taxon>
        <taxon>Sar</taxon>
        <taxon>Rhizaria</taxon>
        <taxon>Endomyxa</taxon>
        <taxon>Phytomyxea</taxon>
        <taxon>Plasmodiophorida</taxon>
        <taxon>Plasmodiophoridae</taxon>
        <taxon>Plasmodiophora</taxon>
    </lineage>
</organism>
<name>A0A0G4IND4_PLABS</name>
<dbReference type="STRING" id="37360.A0A0G4IND4"/>
<dbReference type="Pfam" id="PF00169">
    <property type="entry name" value="PH"/>
    <property type="match status" value="2"/>
</dbReference>
<dbReference type="InterPro" id="IPR036770">
    <property type="entry name" value="Ankyrin_rpt-contain_sf"/>
</dbReference>
<dbReference type="OrthoDB" id="4772757at2759"/>
<evidence type="ECO:0000256" key="3">
    <source>
        <dbReference type="PROSITE-ProRule" id="PRU00023"/>
    </source>
</evidence>
<evidence type="ECO:0000259" key="5">
    <source>
        <dbReference type="PROSITE" id="PS50003"/>
    </source>
</evidence>
<dbReference type="Pfam" id="PF12796">
    <property type="entry name" value="Ank_2"/>
    <property type="match status" value="1"/>
</dbReference>
<evidence type="ECO:0000313" key="6">
    <source>
        <dbReference type="EMBL" id="CEO96689.1"/>
    </source>
</evidence>
<dbReference type="Gene3D" id="1.25.40.20">
    <property type="entry name" value="Ankyrin repeat-containing domain"/>
    <property type="match status" value="1"/>
</dbReference>
<feature type="domain" description="PH" evidence="5">
    <location>
        <begin position="4"/>
        <end position="120"/>
    </location>
</feature>
<evidence type="ECO:0000313" key="9">
    <source>
        <dbReference type="Proteomes" id="UP000290189"/>
    </source>
</evidence>
<dbReference type="InterPro" id="IPR001849">
    <property type="entry name" value="PH_domain"/>
</dbReference>
<dbReference type="GO" id="GO:0045944">
    <property type="term" value="P:positive regulation of transcription by RNA polymerase II"/>
    <property type="evidence" value="ECO:0007669"/>
    <property type="project" value="TreeGrafter"/>
</dbReference>
<dbReference type="SUPFAM" id="SSF48403">
    <property type="entry name" value="Ankyrin repeat"/>
    <property type="match status" value="1"/>
</dbReference>
<dbReference type="GO" id="GO:0000976">
    <property type="term" value="F:transcription cis-regulatory region binding"/>
    <property type="evidence" value="ECO:0007669"/>
    <property type="project" value="TreeGrafter"/>
</dbReference>
<dbReference type="EMBL" id="OVEO01000004">
    <property type="protein sequence ID" value="SPQ95352.1"/>
    <property type="molecule type" value="Genomic_DNA"/>
</dbReference>
<evidence type="ECO:0000313" key="7">
    <source>
        <dbReference type="EMBL" id="SPQ95352.1"/>
    </source>
</evidence>
<feature type="region of interest" description="Disordered" evidence="4">
    <location>
        <begin position="572"/>
        <end position="593"/>
    </location>
</feature>
<dbReference type="InterPro" id="IPR011993">
    <property type="entry name" value="PH-like_dom_sf"/>
</dbReference>